<dbReference type="Gene3D" id="2.60.490.10">
    <property type="entry name" value="atp-gated p2x4 ion channel domain"/>
    <property type="match status" value="1"/>
</dbReference>
<dbReference type="AlphaFoldDB" id="A0ABD2PT79"/>
<evidence type="ECO:0000256" key="8">
    <source>
        <dbReference type="ARBA" id="ARBA00023286"/>
    </source>
</evidence>
<feature type="compositionally biased region" description="Basic and acidic residues" evidence="10">
    <location>
        <begin position="159"/>
        <end position="168"/>
    </location>
</feature>
<evidence type="ECO:0000313" key="12">
    <source>
        <dbReference type="EMBL" id="KAL3310263.1"/>
    </source>
</evidence>
<dbReference type="GO" id="GO:0015267">
    <property type="term" value="F:channel activity"/>
    <property type="evidence" value="ECO:0007669"/>
    <property type="project" value="UniProtKB-ARBA"/>
</dbReference>
<dbReference type="Gene3D" id="1.10.287.940">
    <property type="entry name" value="atp-gated p2x4 ion channel"/>
    <property type="match status" value="1"/>
</dbReference>
<keyword evidence="9" id="KW-0407">Ion channel</keyword>
<evidence type="ECO:0000256" key="7">
    <source>
        <dbReference type="ARBA" id="ARBA00023136"/>
    </source>
</evidence>
<keyword evidence="6" id="KW-0406">Ion transport</keyword>
<keyword evidence="13" id="KW-1185">Reference proteome</keyword>
<dbReference type="PANTHER" id="PTHR10125">
    <property type="entry name" value="P2X PURINOCEPTOR"/>
    <property type="match status" value="1"/>
</dbReference>
<evidence type="ECO:0000256" key="1">
    <source>
        <dbReference type="ARBA" id="ARBA00004308"/>
    </source>
</evidence>
<evidence type="ECO:0000313" key="13">
    <source>
        <dbReference type="Proteomes" id="UP001626550"/>
    </source>
</evidence>
<dbReference type="Pfam" id="PF00864">
    <property type="entry name" value="P2X_receptor"/>
    <property type="match status" value="1"/>
</dbReference>
<proteinExistence type="inferred from homology"/>
<keyword evidence="8" id="KW-1071">Ligand-gated ion channel</keyword>
<dbReference type="PANTHER" id="PTHR10125:SF31">
    <property type="entry name" value="P2X RECEPTOR E"/>
    <property type="match status" value="1"/>
</dbReference>
<dbReference type="GO" id="GO:0007165">
    <property type="term" value="P:signal transduction"/>
    <property type="evidence" value="ECO:0007669"/>
    <property type="project" value="UniProtKB-ARBA"/>
</dbReference>
<evidence type="ECO:0000256" key="2">
    <source>
        <dbReference type="ARBA" id="ARBA00009848"/>
    </source>
</evidence>
<evidence type="ECO:0000256" key="5">
    <source>
        <dbReference type="ARBA" id="ARBA00022989"/>
    </source>
</evidence>
<feature type="transmembrane region" description="Helical" evidence="11">
    <location>
        <begin position="75"/>
        <end position="93"/>
    </location>
</feature>
<protein>
    <submittedName>
        <fullName evidence="12">Purinergic receptor P2X, ligand-gated ion channel</fullName>
    </submittedName>
</protein>
<dbReference type="Proteomes" id="UP001626550">
    <property type="component" value="Unassembled WGS sequence"/>
</dbReference>
<name>A0ABD2PT79_9PLAT</name>
<feature type="region of interest" description="Disordered" evidence="10">
    <location>
        <begin position="128"/>
        <end position="168"/>
    </location>
</feature>
<evidence type="ECO:0000256" key="6">
    <source>
        <dbReference type="ARBA" id="ARBA00023065"/>
    </source>
</evidence>
<keyword evidence="5 11" id="KW-1133">Transmembrane helix</keyword>
<feature type="region of interest" description="Disordered" evidence="10">
    <location>
        <begin position="190"/>
        <end position="209"/>
    </location>
</feature>
<gene>
    <name evidence="12" type="primary">P2RX4_5</name>
    <name evidence="12" type="ORF">Ciccas_011174</name>
</gene>
<keyword evidence="12" id="KW-0675">Receptor</keyword>
<evidence type="ECO:0000256" key="3">
    <source>
        <dbReference type="ARBA" id="ARBA00022448"/>
    </source>
</evidence>
<comment type="subcellular location">
    <subcellularLocation>
        <location evidence="1">Endomembrane system</location>
    </subcellularLocation>
</comment>
<keyword evidence="7 11" id="KW-0472">Membrane</keyword>
<evidence type="ECO:0000256" key="11">
    <source>
        <dbReference type="SAM" id="Phobius"/>
    </source>
</evidence>
<keyword evidence="3" id="KW-0813">Transport</keyword>
<keyword evidence="4 11" id="KW-0812">Transmembrane</keyword>
<reference evidence="12 13" key="1">
    <citation type="submission" date="2024-11" db="EMBL/GenBank/DDBJ databases">
        <title>Adaptive evolution of stress response genes in parasites aligns with host niche diversity.</title>
        <authorList>
            <person name="Hahn C."/>
            <person name="Resl P."/>
        </authorList>
    </citation>
    <scope>NUCLEOTIDE SEQUENCE [LARGE SCALE GENOMIC DNA]</scope>
    <source>
        <strain evidence="12">EGGRZ-B1_66</strain>
        <tissue evidence="12">Body</tissue>
    </source>
</reference>
<comment type="similarity">
    <text evidence="2">Belongs to the P2X receptor family.</text>
</comment>
<evidence type="ECO:0000256" key="10">
    <source>
        <dbReference type="SAM" id="MobiDB-lite"/>
    </source>
</evidence>
<evidence type="ECO:0000256" key="4">
    <source>
        <dbReference type="ARBA" id="ARBA00022692"/>
    </source>
</evidence>
<dbReference type="GO" id="GO:0012505">
    <property type="term" value="C:endomembrane system"/>
    <property type="evidence" value="ECO:0007669"/>
    <property type="project" value="UniProtKB-SubCell"/>
</dbReference>
<dbReference type="EMBL" id="JBJKFK010003105">
    <property type="protein sequence ID" value="KAL3310263.1"/>
    <property type="molecule type" value="Genomic_DNA"/>
</dbReference>
<dbReference type="InterPro" id="IPR027309">
    <property type="entry name" value="P2X_extracellular_dom_sf"/>
</dbReference>
<accession>A0ABD2PT79</accession>
<organism evidence="12 13">
    <name type="scientific">Cichlidogyrus casuarinus</name>
    <dbReference type="NCBI Taxonomy" id="1844966"/>
    <lineage>
        <taxon>Eukaryota</taxon>
        <taxon>Metazoa</taxon>
        <taxon>Spiralia</taxon>
        <taxon>Lophotrochozoa</taxon>
        <taxon>Platyhelminthes</taxon>
        <taxon>Monogenea</taxon>
        <taxon>Monopisthocotylea</taxon>
        <taxon>Dactylogyridea</taxon>
        <taxon>Ancyrocephalidae</taxon>
        <taxon>Cichlidogyrus</taxon>
    </lineage>
</organism>
<comment type="caution">
    <text evidence="12">The sequence shown here is derived from an EMBL/GenBank/DDBJ whole genome shotgun (WGS) entry which is preliminary data.</text>
</comment>
<evidence type="ECO:0000256" key="9">
    <source>
        <dbReference type="ARBA" id="ARBA00023303"/>
    </source>
</evidence>
<dbReference type="GO" id="GO:0034220">
    <property type="term" value="P:monoatomic ion transmembrane transport"/>
    <property type="evidence" value="ECO:0007669"/>
    <property type="project" value="UniProtKB-KW"/>
</dbReference>
<dbReference type="InterPro" id="IPR059116">
    <property type="entry name" value="P2X_receptor"/>
</dbReference>
<sequence length="209" mass="23682">MEKTVAVRANSSTPLRPGEGWTIEYAYHYGYDNDNAGGRRRLLAVVSGIQFLVHSNGQAGRFNIIDFTMKCGSGMALFGSATIVCDLILFYLVRDRDRYRKAVCSDEPVKASSRTKKKLEALRMMSKRARRELSISTESDDQAKRTSTAKKKTLMTKRGSFENEGEHNQLADWGHRRFQIRNPDFAKLAQQHPAEPALSPEDVAFNNRY</sequence>